<dbReference type="PANTHER" id="PTHR43428">
    <property type="entry name" value="ARSENATE REDUCTASE"/>
    <property type="match status" value="1"/>
</dbReference>
<name>A0A3B0VDX1_9ZZZZ</name>
<keyword evidence="1" id="KW-0059">Arsenical resistance</keyword>
<dbReference type="SUPFAM" id="SSF52788">
    <property type="entry name" value="Phosphotyrosine protein phosphatases I"/>
    <property type="match status" value="1"/>
</dbReference>
<evidence type="ECO:0000259" key="2">
    <source>
        <dbReference type="SMART" id="SM00226"/>
    </source>
</evidence>
<gene>
    <name evidence="3" type="ORF">MNBD_DELTA02-1244</name>
</gene>
<dbReference type="AlphaFoldDB" id="A0A3B0VDX1"/>
<dbReference type="GO" id="GO:0046685">
    <property type="term" value="P:response to arsenic-containing substance"/>
    <property type="evidence" value="ECO:0007669"/>
    <property type="project" value="UniProtKB-KW"/>
</dbReference>
<accession>A0A3B0VDX1</accession>
<dbReference type="SMART" id="SM00226">
    <property type="entry name" value="LMWPc"/>
    <property type="match status" value="1"/>
</dbReference>
<protein>
    <submittedName>
        <fullName evidence="3">Arsenate reductase</fullName>
        <ecNumber evidence="3">1.20.4.1</ecNumber>
    </submittedName>
</protein>
<dbReference type="InterPro" id="IPR036196">
    <property type="entry name" value="Ptyr_pPase_sf"/>
</dbReference>
<dbReference type="Gene3D" id="3.40.50.2300">
    <property type="match status" value="1"/>
</dbReference>
<dbReference type="EMBL" id="UOEZ01000050">
    <property type="protein sequence ID" value="VAW37152.1"/>
    <property type="molecule type" value="Genomic_DNA"/>
</dbReference>
<sequence length="117" mass="12536">MAEGFAKTLALQGANISVMSAGTGASGIVNGDTIRVMKEAGIDISANTSDRLTDELIAASDIVVTLGCCCASELCPCNYKGVTLDWEVEDPMGQPWEVMQRVRDDIEDRVRRLVEGL</sequence>
<reference evidence="3" key="1">
    <citation type="submission" date="2018-06" db="EMBL/GenBank/DDBJ databases">
        <authorList>
            <person name="Zhirakovskaya E."/>
        </authorList>
    </citation>
    <scope>NUCLEOTIDE SEQUENCE</scope>
</reference>
<dbReference type="Pfam" id="PF01451">
    <property type="entry name" value="LMWPc"/>
    <property type="match status" value="1"/>
</dbReference>
<dbReference type="PANTHER" id="PTHR43428:SF1">
    <property type="entry name" value="ARSENATE REDUCTASE"/>
    <property type="match status" value="1"/>
</dbReference>
<organism evidence="3">
    <name type="scientific">hydrothermal vent metagenome</name>
    <dbReference type="NCBI Taxonomy" id="652676"/>
    <lineage>
        <taxon>unclassified sequences</taxon>
        <taxon>metagenomes</taxon>
        <taxon>ecological metagenomes</taxon>
    </lineage>
</organism>
<dbReference type="InterPro" id="IPR023485">
    <property type="entry name" value="Ptyr_pPase"/>
</dbReference>
<proteinExistence type="predicted"/>
<feature type="domain" description="Phosphotyrosine protein phosphatase I" evidence="2">
    <location>
        <begin position="1"/>
        <end position="116"/>
    </location>
</feature>
<dbReference type="GO" id="GO:0008794">
    <property type="term" value="F:arsenate reductase (glutaredoxin) activity"/>
    <property type="evidence" value="ECO:0007669"/>
    <property type="project" value="UniProtKB-EC"/>
</dbReference>
<evidence type="ECO:0000313" key="3">
    <source>
        <dbReference type="EMBL" id="VAW37152.1"/>
    </source>
</evidence>
<keyword evidence="3" id="KW-0560">Oxidoreductase</keyword>
<dbReference type="EC" id="1.20.4.1" evidence="3"/>
<evidence type="ECO:0000256" key="1">
    <source>
        <dbReference type="ARBA" id="ARBA00022849"/>
    </source>
</evidence>